<sequence>MKTGHAVHIQIILSSRDGRQVHKYLQLIDIFQGLFDPHDKVFSLAKLLQAQEMLFSDFHMSLLA</sequence>
<protein>
    <submittedName>
        <fullName evidence="1">Uncharacterized protein</fullName>
    </submittedName>
</protein>
<proteinExistence type="predicted"/>
<reference evidence="1" key="1">
    <citation type="submission" date="2014-11" db="EMBL/GenBank/DDBJ databases">
        <authorList>
            <person name="Amaro Gonzalez C."/>
        </authorList>
    </citation>
    <scope>NUCLEOTIDE SEQUENCE</scope>
</reference>
<organism evidence="1">
    <name type="scientific">Anguilla anguilla</name>
    <name type="common">European freshwater eel</name>
    <name type="synonym">Muraena anguilla</name>
    <dbReference type="NCBI Taxonomy" id="7936"/>
    <lineage>
        <taxon>Eukaryota</taxon>
        <taxon>Metazoa</taxon>
        <taxon>Chordata</taxon>
        <taxon>Craniata</taxon>
        <taxon>Vertebrata</taxon>
        <taxon>Euteleostomi</taxon>
        <taxon>Actinopterygii</taxon>
        <taxon>Neopterygii</taxon>
        <taxon>Teleostei</taxon>
        <taxon>Anguilliformes</taxon>
        <taxon>Anguillidae</taxon>
        <taxon>Anguilla</taxon>
    </lineage>
</organism>
<reference evidence="1" key="2">
    <citation type="journal article" date="2015" name="Fish Shellfish Immunol.">
        <title>Early steps in the European eel (Anguilla anguilla)-Vibrio vulnificus interaction in the gills: Role of the RtxA13 toxin.</title>
        <authorList>
            <person name="Callol A."/>
            <person name="Pajuelo D."/>
            <person name="Ebbesson L."/>
            <person name="Teles M."/>
            <person name="MacKenzie S."/>
            <person name="Amaro C."/>
        </authorList>
    </citation>
    <scope>NUCLEOTIDE SEQUENCE</scope>
</reference>
<accession>A0A0E9TPM9</accession>
<dbReference type="EMBL" id="GBXM01053175">
    <property type="protein sequence ID" value="JAH55402.1"/>
    <property type="molecule type" value="Transcribed_RNA"/>
</dbReference>
<evidence type="ECO:0000313" key="1">
    <source>
        <dbReference type="EMBL" id="JAH55402.1"/>
    </source>
</evidence>
<dbReference type="AlphaFoldDB" id="A0A0E9TPM9"/>
<name>A0A0E9TPM9_ANGAN</name>